<protein>
    <recommendedName>
        <fullName evidence="4">Lipoprotein</fullName>
    </recommendedName>
</protein>
<sequence>MTLRPSVFPPPASGTGPRQPFRFRFGARSRRAVLAVVLSAGLVTGLASCAAEEDPDQGTNGVGKLTAADIETRARAAADQAKAVRLSGTLVSKGGTYKLNMRLKDGGGSGSVTTDDHTFELLRIGDDLYLKADAGFWSNRGANGSEPSEADAEAAGKLGGKYVRVPRGDAAYEQFRGFTEKDGMLDGFLGMEGELSKGDRTEIGDVRTVKVTAEEGKGGVLDVSLEGQPYPVRFARAGGAGVLTLAEWDVDFPLAPPAKGAVVDYGKDLRGSSGGSGGSGDKSGAGKDGEGEGGEGEGGGGSG</sequence>
<gene>
    <name evidence="2" type="ORF">FQU76_22875</name>
</gene>
<organism evidence="2 3">
    <name type="scientific">Streptomyces qinzhouensis</name>
    <dbReference type="NCBI Taxonomy" id="2599401"/>
    <lineage>
        <taxon>Bacteria</taxon>
        <taxon>Bacillati</taxon>
        <taxon>Actinomycetota</taxon>
        <taxon>Actinomycetes</taxon>
        <taxon>Kitasatosporales</taxon>
        <taxon>Streptomycetaceae</taxon>
        <taxon>Streptomyces</taxon>
    </lineage>
</organism>
<feature type="region of interest" description="Disordered" evidence="1">
    <location>
        <begin position="263"/>
        <end position="303"/>
    </location>
</feature>
<dbReference type="KEGG" id="sqz:FQU76_22875"/>
<evidence type="ECO:0000313" key="2">
    <source>
        <dbReference type="EMBL" id="QDY78887.1"/>
    </source>
</evidence>
<dbReference type="AlphaFoldDB" id="A0A5B8JBT6"/>
<name>A0A5B8JBT6_9ACTN</name>
<keyword evidence="3" id="KW-1185">Reference proteome</keyword>
<proteinExistence type="predicted"/>
<feature type="compositionally biased region" description="Gly residues" evidence="1">
    <location>
        <begin position="272"/>
        <end position="283"/>
    </location>
</feature>
<reference evidence="2 3" key="1">
    <citation type="submission" date="2019-07" db="EMBL/GenBank/DDBJ databases">
        <authorList>
            <person name="Zhu P."/>
        </authorList>
    </citation>
    <scope>NUCLEOTIDE SEQUENCE [LARGE SCALE GENOMIC DNA]</scope>
    <source>
        <strain evidence="2 3">SSL-25</strain>
    </source>
</reference>
<accession>A0A5B8JBT6</accession>
<evidence type="ECO:0000313" key="3">
    <source>
        <dbReference type="Proteomes" id="UP000320580"/>
    </source>
</evidence>
<dbReference type="EMBL" id="CP042266">
    <property type="protein sequence ID" value="QDY78887.1"/>
    <property type="molecule type" value="Genomic_DNA"/>
</dbReference>
<dbReference type="OrthoDB" id="4312411at2"/>
<dbReference type="Proteomes" id="UP000320580">
    <property type="component" value="Chromosome"/>
</dbReference>
<evidence type="ECO:0008006" key="4">
    <source>
        <dbReference type="Google" id="ProtNLM"/>
    </source>
</evidence>
<evidence type="ECO:0000256" key="1">
    <source>
        <dbReference type="SAM" id="MobiDB-lite"/>
    </source>
</evidence>